<feature type="transmembrane region" description="Helical" evidence="2">
    <location>
        <begin position="776"/>
        <end position="796"/>
    </location>
</feature>
<feature type="compositionally biased region" description="Pro residues" evidence="1">
    <location>
        <begin position="163"/>
        <end position="175"/>
    </location>
</feature>
<feature type="transmembrane region" description="Helical" evidence="2">
    <location>
        <begin position="363"/>
        <end position="384"/>
    </location>
</feature>
<feature type="transmembrane region" description="Helical" evidence="2">
    <location>
        <begin position="1496"/>
        <end position="1513"/>
    </location>
</feature>
<comment type="caution">
    <text evidence="3">The sequence shown here is derived from an EMBL/GenBank/DDBJ whole genome shotgun (WGS) entry which is preliminary data.</text>
</comment>
<feature type="transmembrane region" description="Helical" evidence="2">
    <location>
        <begin position="390"/>
        <end position="407"/>
    </location>
</feature>
<feature type="transmembrane region" description="Helical" evidence="2">
    <location>
        <begin position="275"/>
        <end position="293"/>
    </location>
</feature>
<keyword evidence="2" id="KW-0472">Membrane</keyword>
<feature type="transmembrane region" description="Helical" evidence="2">
    <location>
        <begin position="1572"/>
        <end position="1590"/>
    </location>
</feature>
<feature type="transmembrane region" description="Helical" evidence="2">
    <location>
        <begin position="1471"/>
        <end position="1489"/>
    </location>
</feature>
<evidence type="ECO:0000256" key="2">
    <source>
        <dbReference type="SAM" id="Phobius"/>
    </source>
</evidence>
<feature type="transmembrane region" description="Helical" evidence="2">
    <location>
        <begin position="1032"/>
        <end position="1051"/>
    </location>
</feature>
<protein>
    <recommendedName>
        <fullName evidence="5">DUF2157 domain-containing protein</fullName>
    </recommendedName>
</protein>
<feature type="transmembrane region" description="Helical" evidence="2">
    <location>
        <begin position="186"/>
        <end position="207"/>
    </location>
</feature>
<sequence length="1610" mass="160408">MLAVPAALPRWRDGCDAVDSGETMTDTPQGGRWPASARELGDPHKCPSCFTVISGSPCPACGQPLDDPRMGQVLAIGQTMADAETTRQSIMTAVRESAVAARQAALAQRAALAEQAALAARQQAAPAPAVPAPAAPVAAATSDAADARAHESGAAPVHSAPAPASPPPPSPAPAPEPRRRRLTVPVLLLIVGVSLVGVAAVFFLLLAWFVAGIALRAVIVGAITLLTIGGASLLRRRGLTATAEGIAALGVVLLALDTWAVYANDLFGAASLRPAVWTGIGALAVAVIGRTWARFSRLRTPDLAASLALPAGCGFLLGGAVALPSSEALIAGLLGAAVGGLAHAFPAPASSAQPGADGALERLVLAIVGLSALAAGALLTPLFVEGVGGAIWANAGVFVIGSAYAFVLRPAAPARVAGVWLGAAASVLAALALATAGWQLAARSDLPVFGVLIAPVLAVATAVALDRARMRAPWLVPAAIAAGVVAVCSLAVHILMWSVRAALAISETWVPWRTEAFEAAGGSLEIPLLALVAATVLSVLLFIAPTAQRGSLRHVRPVVCALLLTSAAALTLIPAAAVAAGVVVAVASVVAMRRRADTTGWLIAGFIGAGAAYLTGLSAIWLWIAAVAVVALLPVAHRWAARATGGLSAALAVVPIGVLAVSATIAPNALAVQLGGASDAAAAGSAFVLLQWVALVAALASLLGWRDAASRRALALATTVLLAVSLPAAAALGTSPLAERALLEPGLGIARAALLVVALIALTARHRESPISWASALFVAPAAASGTVALLTVLVAPLFTTALVTAAVAALVVAAAAAVALRARIPHVRLASDLGAAIVIAVAAWPTPLPRGRVLFPVPAEWGGAFVAIVAIAIGAASVTRGWHAEGAGGVPLAAAPRRILAWPAFAAATAALWLWLGSAWPGAALEAYVVPPAAGLVVFALLLNRFGRIPEATIAAALGVGVGLLPPAATALDADTVRGVVVAAAATAIAGASTFWARLRSSAPGLAAATTALGALLLAVSGLVITGPEVASVWAAAGVAVTLIACVGLARAGSAAAVSIATVAGPVATLVATGAVIDAVATHDSLVVGLALMLALLALHLVSAGAHRIPLTPALRWTTWGVALIAGALMLAGGVFAQVELAFVPVGIALAAGAVLAAVRADRTSPLERAAWLAGLALTALPSVFAPVEPLRTWLVIALALAGALTLVLPPVPDVGRLKTPSVLVLLAAIWAMAVRSAGTDAAAPTIASLVVGIGTVAVAVGLVRIGARAGVPASVAAVGSAFVVTTVALRLDGAPTTTAVTMSAAALVGVASALMLGRERWRGVAAVAAVASAMTLATAAGIRILLLTAQAAPLFTAEPEIWSLAALGLVTAIAIAALRTRAGAGVDLAAMIVLSAAVGAFTIAELTVFDTAQSTVRVLLIMVVLSAAGVSGWALRRRSGLVLLGAAGAFALVTAASTAPAVITIIEVITVPPALAGLAVGIVRMRAEPARRSWPALGGWLALVTLPSLAYDFDPDAALWRVIALGAVAIALVIIGAVRALQAPLVVGSAVLLVHAIAQLWPWIAAAYVAFWWLWLGLGGVALIFLAARYEKRMRAIKAAFAAVTALR</sequence>
<feature type="transmembrane region" description="Helical" evidence="2">
    <location>
        <begin position="305"/>
        <end position="323"/>
    </location>
</feature>
<feature type="transmembrane region" description="Helical" evidence="2">
    <location>
        <begin position="1547"/>
        <end position="1566"/>
    </location>
</feature>
<feature type="transmembrane region" description="Helical" evidence="2">
    <location>
        <begin position="1387"/>
        <end position="1406"/>
    </location>
</feature>
<evidence type="ECO:0008006" key="5">
    <source>
        <dbReference type="Google" id="ProtNLM"/>
    </source>
</evidence>
<feature type="transmembrane region" description="Helical" evidence="2">
    <location>
        <begin position="1444"/>
        <end position="1465"/>
    </location>
</feature>
<feature type="transmembrane region" description="Helical" evidence="2">
    <location>
        <begin position="860"/>
        <end position="879"/>
    </location>
</feature>
<feature type="transmembrane region" description="Helical" evidence="2">
    <location>
        <begin position="446"/>
        <end position="465"/>
    </location>
</feature>
<feature type="transmembrane region" description="Helical" evidence="2">
    <location>
        <begin position="472"/>
        <end position="496"/>
    </location>
</feature>
<feature type="transmembrane region" description="Helical" evidence="2">
    <location>
        <begin position="1299"/>
        <end position="1319"/>
    </location>
</feature>
<feature type="transmembrane region" description="Helical" evidence="2">
    <location>
        <begin position="1143"/>
        <end position="1160"/>
    </location>
</feature>
<dbReference type="InterPro" id="IPR058062">
    <property type="entry name" value="SCO7613_C"/>
</dbReference>
<keyword evidence="2" id="KW-0812">Transmembrane</keyword>
<feature type="transmembrane region" description="Helical" evidence="2">
    <location>
        <begin position="746"/>
        <end position="764"/>
    </location>
</feature>
<accession>A0ABN3P8M0</accession>
<feature type="transmembrane region" description="Helical" evidence="2">
    <location>
        <begin position="1246"/>
        <end position="1265"/>
    </location>
</feature>
<feature type="transmembrane region" description="Helical" evidence="2">
    <location>
        <begin position="246"/>
        <end position="263"/>
    </location>
</feature>
<keyword evidence="2" id="KW-1133">Transmembrane helix</keyword>
<feature type="transmembrane region" description="Helical" evidence="2">
    <location>
        <begin position="955"/>
        <end position="973"/>
    </location>
</feature>
<feature type="transmembrane region" description="Helical" evidence="2">
    <location>
        <begin position="1007"/>
        <end position="1026"/>
    </location>
</feature>
<feature type="transmembrane region" description="Helical" evidence="2">
    <location>
        <begin position="1223"/>
        <end position="1240"/>
    </location>
</feature>
<feature type="transmembrane region" description="Helical" evidence="2">
    <location>
        <begin position="602"/>
        <end position="635"/>
    </location>
</feature>
<feature type="transmembrane region" description="Helical" evidence="2">
    <location>
        <begin position="900"/>
        <end position="917"/>
    </location>
</feature>
<feature type="transmembrane region" description="Helical" evidence="2">
    <location>
        <begin position="213"/>
        <end position="234"/>
    </location>
</feature>
<feature type="transmembrane region" description="Helical" evidence="2">
    <location>
        <begin position="419"/>
        <end position="440"/>
    </location>
</feature>
<feature type="transmembrane region" description="Helical" evidence="2">
    <location>
        <begin position="1118"/>
        <end position="1137"/>
    </location>
</feature>
<feature type="transmembrane region" description="Helical" evidence="2">
    <location>
        <begin position="1172"/>
        <end position="1189"/>
    </location>
</feature>
<feature type="transmembrane region" description="Helical" evidence="2">
    <location>
        <begin position="923"/>
        <end position="943"/>
    </location>
</feature>
<organism evidence="3 4">
    <name type="scientific">Microbacterium binotii</name>
    <dbReference type="NCBI Taxonomy" id="462710"/>
    <lineage>
        <taxon>Bacteria</taxon>
        <taxon>Bacillati</taxon>
        <taxon>Actinomycetota</taxon>
        <taxon>Actinomycetes</taxon>
        <taxon>Micrococcales</taxon>
        <taxon>Microbacteriaceae</taxon>
        <taxon>Microbacterium</taxon>
    </lineage>
</organism>
<feature type="transmembrane region" description="Helical" evidence="2">
    <location>
        <begin position="647"/>
        <end position="670"/>
    </location>
</feature>
<feature type="transmembrane region" description="Helical" evidence="2">
    <location>
        <begin position="1058"/>
        <end position="1081"/>
    </location>
</feature>
<feature type="transmembrane region" description="Helical" evidence="2">
    <location>
        <begin position="714"/>
        <end position="734"/>
    </location>
</feature>
<feature type="region of interest" description="Disordered" evidence="1">
    <location>
        <begin position="140"/>
        <end position="177"/>
    </location>
</feature>
<feature type="transmembrane region" description="Helical" evidence="2">
    <location>
        <begin position="1418"/>
        <end position="1437"/>
    </location>
</feature>
<keyword evidence="4" id="KW-1185">Reference proteome</keyword>
<gene>
    <name evidence="3" type="ORF">GCM10009862_11410</name>
</gene>
<feature type="transmembrane region" description="Helical" evidence="2">
    <location>
        <begin position="802"/>
        <end position="823"/>
    </location>
</feature>
<feature type="transmembrane region" description="Helical" evidence="2">
    <location>
        <begin position="1272"/>
        <end position="1293"/>
    </location>
</feature>
<evidence type="ECO:0000256" key="1">
    <source>
        <dbReference type="SAM" id="MobiDB-lite"/>
    </source>
</evidence>
<feature type="transmembrane region" description="Helical" evidence="2">
    <location>
        <begin position="1363"/>
        <end position="1380"/>
    </location>
</feature>
<feature type="transmembrane region" description="Helical" evidence="2">
    <location>
        <begin position="979"/>
        <end position="1000"/>
    </location>
</feature>
<proteinExistence type="predicted"/>
<feature type="transmembrane region" description="Helical" evidence="2">
    <location>
        <begin position="329"/>
        <end position="351"/>
    </location>
</feature>
<feature type="transmembrane region" description="Helical" evidence="2">
    <location>
        <begin position="526"/>
        <end position="547"/>
    </location>
</feature>
<evidence type="ECO:0000313" key="4">
    <source>
        <dbReference type="Proteomes" id="UP001500274"/>
    </source>
</evidence>
<dbReference type="EMBL" id="BAAARI010000008">
    <property type="protein sequence ID" value="GAA2574199.1"/>
    <property type="molecule type" value="Genomic_DNA"/>
</dbReference>
<feature type="transmembrane region" description="Helical" evidence="2">
    <location>
        <begin position="559"/>
        <end position="590"/>
    </location>
</feature>
<name>A0ABN3P8M0_9MICO</name>
<feature type="transmembrane region" description="Helical" evidence="2">
    <location>
        <begin position="1087"/>
        <end position="1106"/>
    </location>
</feature>
<reference evidence="3 4" key="1">
    <citation type="journal article" date="2019" name="Int. J. Syst. Evol. Microbiol.">
        <title>The Global Catalogue of Microorganisms (GCM) 10K type strain sequencing project: providing services to taxonomists for standard genome sequencing and annotation.</title>
        <authorList>
            <consortium name="The Broad Institute Genomics Platform"/>
            <consortium name="The Broad Institute Genome Sequencing Center for Infectious Disease"/>
            <person name="Wu L."/>
            <person name="Ma J."/>
        </authorList>
    </citation>
    <scope>NUCLEOTIDE SEQUENCE [LARGE SCALE GENOMIC DNA]</scope>
    <source>
        <strain evidence="3 4">JCM 16365</strain>
    </source>
</reference>
<feature type="transmembrane region" description="Helical" evidence="2">
    <location>
        <begin position="1326"/>
        <end position="1351"/>
    </location>
</feature>
<feature type="transmembrane region" description="Helical" evidence="2">
    <location>
        <begin position="830"/>
        <end position="848"/>
    </location>
</feature>
<feature type="transmembrane region" description="Helical" evidence="2">
    <location>
        <begin position="1519"/>
        <end position="1540"/>
    </location>
</feature>
<feature type="transmembrane region" description="Helical" evidence="2">
    <location>
        <begin position="1195"/>
        <end position="1211"/>
    </location>
</feature>
<feature type="transmembrane region" description="Helical" evidence="2">
    <location>
        <begin position="682"/>
        <end position="702"/>
    </location>
</feature>
<evidence type="ECO:0000313" key="3">
    <source>
        <dbReference type="EMBL" id="GAA2574199.1"/>
    </source>
</evidence>
<dbReference type="Proteomes" id="UP001500274">
    <property type="component" value="Unassembled WGS sequence"/>
</dbReference>
<dbReference type="NCBIfam" id="NF047321">
    <property type="entry name" value="SCO7613_CTERM"/>
    <property type="match status" value="1"/>
</dbReference>